<accession>X0TG41</accession>
<protein>
    <submittedName>
        <fullName evidence="1">Uncharacterized protein</fullName>
    </submittedName>
</protein>
<dbReference type="AlphaFoldDB" id="X0TG41"/>
<organism evidence="1">
    <name type="scientific">marine sediment metagenome</name>
    <dbReference type="NCBI Taxonomy" id="412755"/>
    <lineage>
        <taxon>unclassified sequences</taxon>
        <taxon>metagenomes</taxon>
        <taxon>ecological metagenomes</taxon>
    </lineage>
</organism>
<reference evidence="1" key="1">
    <citation type="journal article" date="2014" name="Front. Microbiol.">
        <title>High frequency of phylogenetically diverse reductive dehalogenase-homologous genes in deep subseafloor sedimentary metagenomes.</title>
        <authorList>
            <person name="Kawai M."/>
            <person name="Futagami T."/>
            <person name="Toyoda A."/>
            <person name="Takaki Y."/>
            <person name="Nishi S."/>
            <person name="Hori S."/>
            <person name="Arai W."/>
            <person name="Tsubouchi T."/>
            <person name="Morono Y."/>
            <person name="Uchiyama I."/>
            <person name="Ito T."/>
            <person name="Fujiyama A."/>
            <person name="Inagaki F."/>
            <person name="Takami H."/>
        </authorList>
    </citation>
    <scope>NUCLEOTIDE SEQUENCE</scope>
    <source>
        <strain evidence="1">Expedition CK06-06</strain>
    </source>
</reference>
<comment type="caution">
    <text evidence="1">The sequence shown here is derived from an EMBL/GenBank/DDBJ whole genome shotgun (WGS) entry which is preliminary data.</text>
</comment>
<proteinExistence type="predicted"/>
<dbReference type="EMBL" id="BARS01002935">
    <property type="protein sequence ID" value="GAF75040.1"/>
    <property type="molecule type" value="Genomic_DNA"/>
</dbReference>
<name>X0TG41_9ZZZZ</name>
<sequence length="52" mass="6209">MAEYEVIKTYFMTADSLEDVKAVHDALDNPHILEIYRVSGLHRIRLYRKEEE</sequence>
<evidence type="ECO:0000313" key="1">
    <source>
        <dbReference type="EMBL" id="GAF75040.1"/>
    </source>
</evidence>
<gene>
    <name evidence="1" type="ORF">S01H1_05637</name>
</gene>